<evidence type="ECO:0000256" key="1">
    <source>
        <dbReference type="ARBA" id="ARBA00022679"/>
    </source>
</evidence>
<feature type="region of interest" description="Disordered" evidence="2">
    <location>
        <begin position="378"/>
        <end position="403"/>
    </location>
</feature>
<dbReference type="KEGG" id="cuh:BJN34_28425"/>
<name>A0A1U9UZI1_CUPNE</name>
<gene>
    <name evidence="3" type="ORF">BJN34_28425</name>
</gene>
<dbReference type="AlphaFoldDB" id="A0A1U9UZI1"/>
<dbReference type="EMBL" id="CP017758">
    <property type="protein sequence ID" value="AQV97797.1"/>
    <property type="molecule type" value="Genomic_DNA"/>
</dbReference>
<reference evidence="4" key="1">
    <citation type="submission" date="2017-02" db="EMBL/GenBank/DDBJ databases">
        <title>Complete genome sequence of Cupriavidus necator strain NH9, a 3-chlorobenzoate degrader.</title>
        <authorList>
            <person name="Moriuchi R."/>
            <person name="Dohra H."/>
            <person name="Ogawa N."/>
        </authorList>
    </citation>
    <scope>NUCLEOTIDE SEQUENCE [LARGE SCALE GENOMIC DNA]</scope>
    <source>
        <strain evidence="4">NH9</strain>
    </source>
</reference>
<dbReference type="GO" id="GO:0008410">
    <property type="term" value="F:CoA-transferase activity"/>
    <property type="evidence" value="ECO:0007669"/>
    <property type="project" value="TreeGrafter"/>
</dbReference>
<dbReference type="InterPro" id="IPR050483">
    <property type="entry name" value="CoA-transferase_III_domain"/>
</dbReference>
<dbReference type="InterPro" id="IPR044855">
    <property type="entry name" value="CoA-Trfase_III_dom3_sf"/>
</dbReference>
<dbReference type="Pfam" id="PF02515">
    <property type="entry name" value="CoA_transf_3"/>
    <property type="match status" value="1"/>
</dbReference>
<dbReference type="InterPro" id="IPR003673">
    <property type="entry name" value="CoA-Trfase_fam_III"/>
</dbReference>
<dbReference type="RefSeq" id="WP_078200133.1">
    <property type="nucleotide sequence ID" value="NZ_CP017758.1"/>
</dbReference>
<accession>A0A1U9UZI1</accession>
<sequence length="403" mass="42683">MHDLPLYGVVVVELSDSASAPFAGQILAALGADVWKVERPTGDSARGWGPSKWKGSGAAFHAINRGKRFISLDIKDRGELATLHQLIAERADVFFHNLRPGSAAQYGLDASSLRVTKPELICCEVGAFGHQGPLNSAPGYDPLMQAFAGIMSITGEEGQSPVRAGVSIVDFGTGMWAVIGILAALFRRQLKHVGATVNSSLLETAIAWMSIGVANYNADGEPGSRHGSGVAFIVPHRAYPTADGDLIISCANDALFARLCETLDRPEWAIDPRFATNAARLRHRALIDGLIGERLAGHPRACWQERLGAAGLPCAPIQTTEELVHHAQTEALGIIGKPSDDELAVVGLPLSFNGKRPPPLSAAREVGHDNADLEFLAKRQRSPRGADKACSGEVTSASSAASD</sequence>
<dbReference type="PANTHER" id="PTHR48207:SF3">
    <property type="entry name" value="SUCCINATE--HYDROXYMETHYLGLUTARATE COA-TRANSFERASE"/>
    <property type="match status" value="1"/>
</dbReference>
<dbReference type="PANTHER" id="PTHR48207">
    <property type="entry name" value="SUCCINATE--HYDROXYMETHYLGLUTARATE COA-TRANSFERASE"/>
    <property type="match status" value="1"/>
</dbReference>
<dbReference type="Gene3D" id="3.40.50.10540">
    <property type="entry name" value="Crotonobetainyl-coa:carnitine coa-transferase, domain 1"/>
    <property type="match status" value="1"/>
</dbReference>
<dbReference type="InterPro" id="IPR023606">
    <property type="entry name" value="CoA-Trfase_III_dom_1_sf"/>
</dbReference>
<dbReference type="SUPFAM" id="SSF89796">
    <property type="entry name" value="CoA-transferase family III (CaiB/BaiF)"/>
    <property type="match status" value="1"/>
</dbReference>
<feature type="compositionally biased region" description="Polar residues" evidence="2">
    <location>
        <begin position="393"/>
        <end position="403"/>
    </location>
</feature>
<organism evidence="3 4">
    <name type="scientific">Cupriavidus necator</name>
    <name type="common">Alcaligenes eutrophus</name>
    <name type="synonym">Ralstonia eutropha</name>
    <dbReference type="NCBI Taxonomy" id="106590"/>
    <lineage>
        <taxon>Bacteria</taxon>
        <taxon>Pseudomonadati</taxon>
        <taxon>Pseudomonadota</taxon>
        <taxon>Betaproteobacteria</taxon>
        <taxon>Burkholderiales</taxon>
        <taxon>Burkholderiaceae</taxon>
        <taxon>Cupriavidus</taxon>
    </lineage>
</organism>
<evidence type="ECO:0000313" key="4">
    <source>
        <dbReference type="Proteomes" id="UP000189627"/>
    </source>
</evidence>
<proteinExistence type="predicted"/>
<keyword evidence="1 3" id="KW-0808">Transferase</keyword>
<protein>
    <submittedName>
        <fullName evidence="3">Acyl-CoA transferase</fullName>
    </submittedName>
</protein>
<dbReference type="Proteomes" id="UP000189627">
    <property type="component" value="Chromosome 2"/>
</dbReference>
<dbReference type="OrthoDB" id="5294844at2"/>
<dbReference type="Gene3D" id="3.30.1540.10">
    <property type="entry name" value="formyl-coa transferase, domain 3"/>
    <property type="match status" value="1"/>
</dbReference>
<evidence type="ECO:0000256" key="2">
    <source>
        <dbReference type="SAM" id="MobiDB-lite"/>
    </source>
</evidence>
<evidence type="ECO:0000313" key="3">
    <source>
        <dbReference type="EMBL" id="AQV97797.1"/>
    </source>
</evidence>